<accession>A0A9X9A8F5</accession>
<dbReference type="EMBL" id="SZOH01001286">
    <property type="protein sequence ID" value="TKJ01564.1"/>
    <property type="molecule type" value="Genomic_DNA"/>
</dbReference>
<protein>
    <submittedName>
        <fullName evidence="1">Alpha-amylase</fullName>
    </submittedName>
</protein>
<evidence type="ECO:0000313" key="2">
    <source>
        <dbReference type="Proteomes" id="UP000308444"/>
    </source>
</evidence>
<dbReference type="Proteomes" id="UP000308444">
    <property type="component" value="Unassembled WGS sequence"/>
</dbReference>
<proteinExistence type="predicted"/>
<feature type="non-terminal residue" evidence="1">
    <location>
        <position position="54"/>
    </location>
</feature>
<evidence type="ECO:0000313" key="1">
    <source>
        <dbReference type="EMBL" id="TKJ01564.1"/>
    </source>
</evidence>
<comment type="caution">
    <text evidence="1">The sequence shown here is derived from an EMBL/GenBank/DDBJ whole genome shotgun (WGS) entry which is preliminary data.</text>
</comment>
<reference evidence="1 2" key="1">
    <citation type="journal article" date="2019" name="Environ. Microbiol.">
        <title>An active ?-lactamase is a part of an orchestrated cell wall stress resistance network of Bacillus subtilis and related rhizosphere species.</title>
        <authorList>
            <person name="Bucher T."/>
            <person name="Keren-Paz A."/>
            <person name="Hausser J."/>
            <person name="Olender T."/>
            <person name="Cytryn E."/>
            <person name="Kolodkin-Gal I."/>
        </authorList>
    </citation>
    <scope>NUCLEOTIDE SEQUENCE [LARGE SCALE GENOMIC DNA]</scope>
    <source>
        <strain evidence="1 2">I32</strain>
    </source>
</reference>
<name>A0A9X9A8F5_BACCE</name>
<organism evidence="1 2">
    <name type="scientific">Bacillus cereus</name>
    <dbReference type="NCBI Taxonomy" id="1396"/>
    <lineage>
        <taxon>Bacteria</taxon>
        <taxon>Bacillati</taxon>
        <taxon>Bacillota</taxon>
        <taxon>Bacilli</taxon>
        <taxon>Bacillales</taxon>
        <taxon>Bacillaceae</taxon>
        <taxon>Bacillus</taxon>
        <taxon>Bacillus cereus group</taxon>
    </lineage>
</organism>
<gene>
    <name evidence="1" type="ORF">FC695_18845</name>
</gene>
<sequence length="54" mass="6303">MFKRVTIVGLSVVMFLPSIYEGSKAYADTVNNGTLMQYFEWYAPNDGDHWNRLR</sequence>
<dbReference type="AlphaFoldDB" id="A0A9X9A8F5"/>